<dbReference type="Gene3D" id="1.10.760.10">
    <property type="entry name" value="Cytochrome c-like domain"/>
    <property type="match status" value="1"/>
</dbReference>
<feature type="chain" id="PRO_5045614982" evidence="6">
    <location>
        <begin position="24"/>
        <end position="126"/>
    </location>
</feature>
<evidence type="ECO:0000256" key="5">
    <source>
        <dbReference type="SAM" id="MobiDB-lite"/>
    </source>
</evidence>
<reference evidence="9" key="1">
    <citation type="journal article" date="2019" name="Int. J. Syst. Evol. Microbiol.">
        <title>The Global Catalogue of Microorganisms (GCM) 10K type strain sequencing project: providing services to taxonomists for standard genome sequencing and annotation.</title>
        <authorList>
            <consortium name="The Broad Institute Genomics Platform"/>
            <consortium name="The Broad Institute Genome Sequencing Center for Infectious Disease"/>
            <person name="Wu L."/>
            <person name="Ma J."/>
        </authorList>
    </citation>
    <scope>NUCLEOTIDE SEQUENCE [LARGE SCALE GENOMIC DNA]</scope>
    <source>
        <strain evidence="9">CCUG 60529</strain>
    </source>
</reference>
<evidence type="ECO:0000256" key="6">
    <source>
        <dbReference type="SAM" id="SignalP"/>
    </source>
</evidence>
<gene>
    <name evidence="8" type="ORF">ACFQ0I_09710</name>
</gene>
<feature type="region of interest" description="Disordered" evidence="5">
    <location>
        <begin position="22"/>
        <end position="47"/>
    </location>
</feature>
<evidence type="ECO:0000256" key="2">
    <source>
        <dbReference type="ARBA" id="ARBA00022723"/>
    </source>
</evidence>
<comment type="caution">
    <text evidence="8">The sequence shown here is derived from an EMBL/GenBank/DDBJ whole genome shotgun (WGS) entry which is preliminary data.</text>
</comment>
<evidence type="ECO:0000313" key="9">
    <source>
        <dbReference type="Proteomes" id="UP001597011"/>
    </source>
</evidence>
<dbReference type="InterPro" id="IPR009056">
    <property type="entry name" value="Cyt_c-like_dom"/>
</dbReference>
<evidence type="ECO:0000256" key="3">
    <source>
        <dbReference type="ARBA" id="ARBA00023004"/>
    </source>
</evidence>
<dbReference type="RefSeq" id="WP_379941699.1">
    <property type="nucleotide sequence ID" value="NZ_JBHTIB010000012.1"/>
</dbReference>
<proteinExistence type="predicted"/>
<organism evidence="8 9">
    <name type="scientific">Mariniflexile aquimaris</name>
    <dbReference type="NCBI Taxonomy" id="881009"/>
    <lineage>
        <taxon>Bacteria</taxon>
        <taxon>Pseudomonadati</taxon>
        <taxon>Bacteroidota</taxon>
        <taxon>Flavobacteriia</taxon>
        <taxon>Flavobacteriales</taxon>
        <taxon>Flavobacteriaceae</taxon>
        <taxon>Mariniflexile</taxon>
    </lineage>
</organism>
<keyword evidence="1 4" id="KW-0349">Heme</keyword>
<keyword evidence="6" id="KW-0732">Signal</keyword>
<evidence type="ECO:0000256" key="4">
    <source>
        <dbReference type="PROSITE-ProRule" id="PRU00433"/>
    </source>
</evidence>
<dbReference type="Proteomes" id="UP001597011">
    <property type="component" value="Unassembled WGS sequence"/>
</dbReference>
<evidence type="ECO:0000313" key="8">
    <source>
        <dbReference type="EMBL" id="MFD0836040.1"/>
    </source>
</evidence>
<keyword evidence="3 4" id="KW-0408">Iron</keyword>
<evidence type="ECO:0000256" key="1">
    <source>
        <dbReference type="ARBA" id="ARBA00022617"/>
    </source>
</evidence>
<accession>A0ABW3BSB6</accession>
<name>A0ABW3BSB6_9FLAO</name>
<feature type="domain" description="Cytochrome c" evidence="7">
    <location>
        <begin position="38"/>
        <end position="123"/>
    </location>
</feature>
<sequence>MKFKNLIYVFATVILLFNCSSGSDDDTSPTPTPNPNPNPNPSGKVTYNGNVKSIMSSFCISCHGNPPTNGAPMSLTTYSQVKNAVESRGLINRINNANNPMPTGGLMSQANRDLIQKWLDDGLLEN</sequence>
<feature type="signal peptide" evidence="6">
    <location>
        <begin position="1"/>
        <end position="23"/>
    </location>
</feature>
<dbReference type="InterPro" id="IPR036909">
    <property type="entry name" value="Cyt_c-like_dom_sf"/>
</dbReference>
<dbReference type="EMBL" id="JBHTIB010000012">
    <property type="protein sequence ID" value="MFD0836040.1"/>
    <property type="molecule type" value="Genomic_DNA"/>
</dbReference>
<evidence type="ECO:0000259" key="7">
    <source>
        <dbReference type="PROSITE" id="PS51007"/>
    </source>
</evidence>
<dbReference type="PROSITE" id="PS51007">
    <property type="entry name" value="CYTC"/>
    <property type="match status" value="1"/>
</dbReference>
<feature type="compositionally biased region" description="Pro residues" evidence="5">
    <location>
        <begin position="30"/>
        <end position="40"/>
    </location>
</feature>
<protein>
    <submittedName>
        <fullName evidence="8">Cytochrome c</fullName>
    </submittedName>
</protein>
<keyword evidence="2 4" id="KW-0479">Metal-binding</keyword>
<keyword evidence="9" id="KW-1185">Reference proteome</keyword>